<evidence type="ECO:0000259" key="4">
    <source>
        <dbReference type="PROSITE" id="PS51930"/>
    </source>
</evidence>
<organism evidence="5 6">
    <name type="scientific">Christensenella minuta</name>
    <dbReference type="NCBI Taxonomy" id="626937"/>
    <lineage>
        <taxon>Bacteria</taxon>
        <taxon>Bacillati</taxon>
        <taxon>Bacillota</taxon>
        <taxon>Clostridia</taxon>
        <taxon>Christensenellales</taxon>
        <taxon>Christensenellaceae</taxon>
        <taxon>Christensenella</taxon>
    </lineage>
</organism>
<dbReference type="PANTHER" id="PTHR33941:SF11">
    <property type="entry name" value="BACTERIAL MICROCOMPARTMENT SHELL PROTEIN PDUJ"/>
    <property type="match status" value="1"/>
</dbReference>
<dbReference type="PANTHER" id="PTHR33941">
    <property type="entry name" value="PROPANEDIOL UTILIZATION PROTEIN PDUA"/>
    <property type="match status" value="1"/>
</dbReference>
<dbReference type="InterPro" id="IPR050575">
    <property type="entry name" value="BMC_shell"/>
</dbReference>
<dbReference type="InterPro" id="IPR000249">
    <property type="entry name" value="BMC_dom"/>
</dbReference>
<proteinExistence type="inferred from homology"/>
<dbReference type="STRING" id="626937.HMPREF3293_00406"/>
<comment type="similarity">
    <text evidence="3">Belongs to the bacterial microcompartments protein family.</text>
</comment>
<dbReference type="InterPro" id="IPR044872">
    <property type="entry name" value="CcmK/CsoS1_BMC"/>
</dbReference>
<dbReference type="RefSeq" id="WP_066523413.1">
    <property type="nucleotide sequence ID" value="NZ_CABMOF010000018.1"/>
</dbReference>
<dbReference type="Gene3D" id="3.30.70.1710">
    <property type="match status" value="2"/>
</dbReference>
<dbReference type="PIRSF" id="PIRSF034834">
    <property type="entry name" value="PduT"/>
    <property type="match status" value="1"/>
</dbReference>
<dbReference type="GO" id="GO:0031469">
    <property type="term" value="C:bacterial microcompartment"/>
    <property type="evidence" value="ECO:0007669"/>
    <property type="project" value="UniProtKB-SubCell"/>
</dbReference>
<evidence type="ECO:0000256" key="3">
    <source>
        <dbReference type="PROSITE-ProRule" id="PRU01278"/>
    </source>
</evidence>
<dbReference type="OrthoDB" id="9791973at2"/>
<reference evidence="5 6" key="1">
    <citation type="submission" date="2016-02" db="EMBL/GenBank/DDBJ databases">
        <authorList>
            <person name="Wen L."/>
            <person name="He K."/>
            <person name="Yang H."/>
        </authorList>
    </citation>
    <scope>NUCLEOTIDE SEQUENCE [LARGE SCALE GENOMIC DNA]</scope>
    <source>
        <strain evidence="5 6">DSM 22607</strain>
    </source>
</reference>
<evidence type="ECO:0000256" key="2">
    <source>
        <dbReference type="ARBA" id="ARBA00024446"/>
    </source>
</evidence>
<name>A0A136Q7R9_9FIRM</name>
<dbReference type="KEGG" id="cmiu:B1H56_07425"/>
<comment type="subcellular location">
    <subcellularLocation>
        <location evidence="1">Bacterial microcompartment</location>
    </subcellularLocation>
</comment>
<dbReference type="CDD" id="cd07054">
    <property type="entry name" value="BMC_PduT_repeat2"/>
    <property type="match status" value="1"/>
</dbReference>
<comment type="caution">
    <text evidence="5">The sequence shown here is derived from an EMBL/GenBank/DDBJ whole genome shotgun (WGS) entry which is preliminary data.</text>
</comment>
<keyword evidence="2" id="KW-1283">Bacterial microcompartment</keyword>
<dbReference type="SUPFAM" id="SSF143414">
    <property type="entry name" value="CcmK-like"/>
    <property type="match status" value="2"/>
</dbReference>
<dbReference type="AlphaFoldDB" id="A0A136Q7R9"/>
<evidence type="ECO:0000313" key="5">
    <source>
        <dbReference type="EMBL" id="KXK66715.1"/>
    </source>
</evidence>
<sequence>MKNSGTAVGIVEFLGIAEGIKSLDYAVKNSDIHLLRAGMICPGGYLLVFGGRYADVYSAVRMLRAKYFPGLQNSLMIGNLSSGILESPSIGESTDALGIIETRDAASAVYAADEAVKTSGVWVRELRLANGIGGKGVVILCGGIAEIIAATEKASLLCRKRNRLVASTVVTNPHEQTCKTLFET</sequence>
<protein>
    <submittedName>
        <fullName evidence="5">BMC domain protein</fullName>
    </submittedName>
</protein>
<keyword evidence="6" id="KW-1185">Reference proteome</keyword>
<dbReference type="SMART" id="SM00877">
    <property type="entry name" value="BMC"/>
    <property type="match status" value="2"/>
</dbReference>
<dbReference type="Proteomes" id="UP000070366">
    <property type="component" value="Unassembled WGS sequence"/>
</dbReference>
<dbReference type="InterPro" id="IPR037233">
    <property type="entry name" value="CcmK-like_sf"/>
</dbReference>
<evidence type="ECO:0000313" key="6">
    <source>
        <dbReference type="Proteomes" id="UP000070366"/>
    </source>
</evidence>
<gene>
    <name evidence="5" type="ORF">HMPREF3293_00406</name>
</gene>
<evidence type="ECO:0000256" key="1">
    <source>
        <dbReference type="ARBA" id="ARBA00024322"/>
    </source>
</evidence>
<dbReference type="PROSITE" id="PS51930">
    <property type="entry name" value="BMC_2"/>
    <property type="match status" value="1"/>
</dbReference>
<feature type="domain" description="BMC" evidence="4">
    <location>
        <begin position="96"/>
        <end position="182"/>
    </location>
</feature>
<dbReference type="EMBL" id="LSZW01000032">
    <property type="protein sequence ID" value="KXK66715.1"/>
    <property type="molecule type" value="Genomic_DNA"/>
</dbReference>
<dbReference type="InterPro" id="IPR011238">
    <property type="entry name" value="Micro_shell_prot_PduT"/>
</dbReference>
<accession>A0A136Q7R9</accession>
<dbReference type="Pfam" id="PF00936">
    <property type="entry name" value="BMC"/>
    <property type="match status" value="2"/>
</dbReference>